<dbReference type="AlphaFoldDB" id="A0A7G9W7F8"/>
<keyword evidence="4 6" id="KW-0408">Iron</keyword>
<dbReference type="SUPFAM" id="SSF54862">
    <property type="entry name" value="4Fe-4S ferredoxins"/>
    <property type="match status" value="1"/>
</dbReference>
<keyword evidence="3 6" id="KW-0249">Electron transport</keyword>
<accession>A0A7G9W7F8</accession>
<dbReference type="RefSeq" id="WP_213168466.1">
    <property type="nucleotide sequence ID" value="NZ_CP058559.1"/>
</dbReference>
<evidence type="ECO:0000256" key="6">
    <source>
        <dbReference type="RuleBase" id="RU368020"/>
    </source>
</evidence>
<keyword evidence="1 6" id="KW-0813">Transport</keyword>
<feature type="domain" description="4Fe-4S ferredoxin-type" evidence="7">
    <location>
        <begin position="1"/>
        <end position="29"/>
    </location>
</feature>
<dbReference type="GO" id="GO:0009055">
    <property type="term" value="F:electron transfer activity"/>
    <property type="evidence" value="ECO:0007669"/>
    <property type="project" value="UniProtKB-UniRule"/>
</dbReference>
<keyword evidence="9" id="KW-1185">Reference proteome</keyword>
<evidence type="ECO:0000256" key="2">
    <source>
        <dbReference type="ARBA" id="ARBA00022723"/>
    </source>
</evidence>
<dbReference type="Proteomes" id="UP000516160">
    <property type="component" value="Chromosome"/>
</dbReference>
<dbReference type="PANTHER" id="PTHR36923">
    <property type="entry name" value="FERREDOXIN"/>
    <property type="match status" value="1"/>
</dbReference>
<evidence type="ECO:0000256" key="1">
    <source>
        <dbReference type="ARBA" id="ARBA00022448"/>
    </source>
</evidence>
<evidence type="ECO:0000313" key="8">
    <source>
        <dbReference type="EMBL" id="QNO14620.1"/>
    </source>
</evidence>
<evidence type="ECO:0000256" key="3">
    <source>
        <dbReference type="ARBA" id="ARBA00022982"/>
    </source>
</evidence>
<dbReference type="GO" id="GO:0051536">
    <property type="term" value="F:iron-sulfur cluster binding"/>
    <property type="evidence" value="ECO:0007669"/>
    <property type="project" value="UniProtKB-KW"/>
</dbReference>
<dbReference type="Pfam" id="PF13370">
    <property type="entry name" value="Fer4_13"/>
    <property type="match status" value="1"/>
</dbReference>
<gene>
    <name evidence="8" type="ORF">HYG86_07400</name>
</gene>
<sequence>MQAFLNKDDCIGCGLCPQICPEVFEMEDGEDKAFAKDVKITDELKDSAKEAEEACPVDAIKIS</sequence>
<evidence type="ECO:0000256" key="5">
    <source>
        <dbReference type="ARBA" id="ARBA00023014"/>
    </source>
</evidence>
<keyword evidence="2 6" id="KW-0479">Metal-binding</keyword>
<reference evidence="8 9" key="1">
    <citation type="submission" date="2020-07" db="EMBL/GenBank/DDBJ databases">
        <title>Alkalicella. sp. LB2 genome.</title>
        <authorList>
            <person name="Postec A."/>
            <person name="Quemeneur M."/>
        </authorList>
    </citation>
    <scope>NUCLEOTIDE SEQUENCE [LARGE SCALE GENOMIC DNA]</scope>
    <source>
        <strain evidence="8 9">LB2</strain>
    </source>
</reference>
<dbReference type="PANTHER" id="PTHR36923:SF3">
    <property type="entry name" value="FERREDOXIN"/>
    <property type="match status" value="1"/>
</dbReference>
<evidence type="ECO:0000256" key="4">
    <source>
        <dbReference type="ARBA" id="ARBA00023004"/>
    </source>
</evidence>
<dbReference type="PROSITE" id="PS51379">
    <property type="entry name" value="4FE4S_FER_2"/>
    <property type="match status" value="1"/>
</dbReference>
<dbReference type="InterPro" id="IPR017896">
    <property type="entry name" value="4Fe4S_Fe-S-bd"/>
</dbReference>
<name>A0A7G9W7F8_ALKCA</name>
<comment type="function">
    <text evidence="6">Ferredoxins are iron-sulfur proteins that transfer electrons in a wide variety of metabolic reactions.</text>
</comment>
<dbReference type="Gene3D" id="3.30.70.20">
    <property type="match status" value="1"/>
</dbReference>
<dbReference type="EMBL" id="CP058559">
    <property type="protein sequence ID" value="QNO14620.1"/>
    <property type="molecule type" value="Genomic_DNA"/>
</dbReference>
<dbReference type="KEGG" id="acae:HYG86_07400"/>
<dbReference type="GO" id="GO:0005506">
    <property type="term" value="F:iron ion binding"/>
    <property type="evidence" value="ECO:0007669"/>
    <property type="project" value="UniProtKB-UniRule"/>
</dbReference>
<evidence type="ECO:0000313" key="9">
    <source>
        <dbReference type="Proteomes" id="UP000516160"/>
    </source>
</evidence>
<proteinExistence type="predicted"/>
<dbReference type="InterPro" id="IPR051269">
    <property type="entry name" value="Fe-S_cluster_ET"/>
</dbReference>
<evidence type="ECO:0000259" key="7">
    <source>
        <dbReference type="PROSITE" id="PS51379"/>
    </source>
</evidence>
<keyword evidence="5 6" id="KW-0411">Iron-sulfur</keyword>
<dbReference type="InterPro" id="IPR001080">
    <property type="entry name" value="3Fe4S_ferredoxin"/>
</dbReference>
<protein>
    <recommendedName>
        <fullName evidence="6">Ferredoxin</fullName>
    </recommendedName>
</protein>
<dbReference type="PRINTS" id="PR00352">
    <property type="entry name" value="3FE4SFRDOXIN"/>
</dbReference>
<organism evidence="8 9">
    <name type="scientific">Alkalicella caledoniensis</name>
    <dbReference type="NCBI Taxonomy" id="2731377"/>
    <lineage>
        <taxon>Bacteria</taxon>
        <taxon>Bacillati</taxon>
        <taxon>Bacillota</taxon>
        <taxon>Clostridia</taxon>
        <taxon>Eubacteriales</taxon>
        <taxon>Proteinivoracaceae</taxon>
        <taxon>Alkalicella</taxon>
    </lineage>
</organism>